<keyword evidence="1" id="KW-0812">Transmembrane</keyword>
<reference evidence="2 3" key="1">
    <citation type="submission" date="2022-07" db="EMBL/GenBank/DDBJ databases">
        <title>Genomic and pangenome structural analysis of the polyextremophile Exiguobacterium.</title>
        <authorList>
            <person name="Shen L."/>
        </authorList>
    </citation>
    <scope>NUCLEOTIDE SEQUENCE [LARGE SCALE GENOMIC DNA]</scope>
    <source>
        <strain evidence="2 3">12_1</strain>
    </source>
</reference>
<gene>
    <name evidence="2" type="ORF">NQG31_12310</name>
</gene>
<name>A0ABT2L2P2_9BACL</name>
<evidence type="ECO:0000313" key="3">
    <source>
        <dbReference type="Proteomes" id="UP001206821"/>
    </source>
</evidence>
<feature type="transmembrane region" description="Helical" evidence="1">
    <location>
        <begin position="56"/>
        <end position="79"/>
    </location>
</feature>
<protein>
    <submittedName>
        <fullName evidence="2">Uncharacterized protein</fullName>
    </submittedName>
</protein>
<comment type="caution">
    <text evidence="2">The sequence shown here is derived from an EMBL/GenBank/DDBJ whole genome shotgun (WGS) entry which is preliminary data.</text>
</comment>
<accession>A0ABT2L2P2</accession>
<keyword evidence="3" id="KW-1185">Reference proteome</keyword>
<proteinExistence type="predicted"/>
<keyword evidence="1" id="KW-1133">Transmembrane helix</keyword>
<keyword evidence="1" id="KW-0472">Membrane</keyword>
<sequence>AFGYVMIPVIMWWGAWRFARRGMFPWLAFGLIVSYFISTAMVWRVDGAWDYFFKPFNQFIVINIWTMVFAIGVGLTSFYRWAFRKTHDSA</sequence>
<dbReference type="Proteomes" id="UP001206821">
    <property type="component" value="Unassembled WGS sequence"/>
</dbReference>
<dbReference type="EMBL" id="JANIEK010000060">
    <property type="protein sequence ID" value="MCT4796330.1"/>
    <property type="molecule type" value="Genomic_DNA"/>
</dbReference>
<feature type="transmembrane region" description="Helical" evidence="1">
    <location>
        <begin position="24"/>
        <end position="44"/>
    </location>
</feature>
<dbReference type="RefSeq" id="WP_260577677.1">
    <property type="nucleotide sequence ID" value="NZ_JANIEK010000060.1"/>
</dbReference>
<evidence type="ECO:0000313" key="2">
    <source>
        <dbReference type="EMBL" id="MCT4796330.1"/>
    </source>
</evidence>
<organism evidence="2 3">
    <name type="scientific">Exiguobacterium alkaliphilum</name>
    <dbReference type="NCBI Taxonomy" id="1428684"/>
    <lineage>
        <taxon>Bacteria</taxon>
        <taxon>Bacillati</taxon>
        <taxon>Bacillota</taxon>
        <taxon>Bacilli</taxon>
        <taxon>Bacillales</taxon>
        <taxon>Bacillales Family XII. Incertae Sedis</taxon>
        <taxon>Exiguobacterium</taxon>
    </lineage>
</organism>
<feature type="non-terminal residue" evidence="2">
    <location>
        <position position="1"/>
    </location>
</feature>
<evidence type="ECO:0000256" key="1">
    <source>
        <dbReference type="SAM" id="Phobius"/>
    </source>
</evidence>